<keyword evidence="1" id="KW-0145">Chemotaxis</keyword>
<dbReference type="EMBL" id="JAUSWH010000002">
    <property type="protein sequence ID" value="MDQ0454506.1"/>
    <property type="molecule type" value="Genomic_DNA"/>
</dbReference>
<evidence type="ECO:0000259" key="7">
    <source>
        <dbReference type="PROSITE" id="PS50885"/>
    </source>
</evidence>
<proteinExistence type="inferred from homology"/>
<dbReference type="CDD" id="cd06225">
    <property type="entry name" value="HAMP"/>
    <property type="match status" value="1"/>
</dbReference>
<feature type="domain" description="HAMP" evidence="7">
    <location>
        <begin position="291"/>
        <end position="343"/>
    </location>
</feature>
<evidence type="ECO:0000313" key="8">
    <source>
        <dbReference type="EMBL" id="MDQ0454506.1"/>
    </source>
</evidence>
<feature type="coiled-coil region" evidence="4">
    <location>
        <begin position="367"/>
        <end position="397"/>
    </location>
</feature>
<dbReference type="Gene3D" id="1.10.287.950">
    <property type="entry name" value="Methyl-accepting chemotaxis protein"/>
    <property type="match status" value="1"/>
</dbReference>
<name>A0ABU0IB33_9HYPH</name>
<dbReference type="SUPFAM" id="SSF58104">
    <property type="entry name" value="Methyl-accepting chemotaxis protein (MCP) signaling domain"/>
    <property type="match status" value="1"/>
</dbReference>
<dbReference type="CDD" id="cd19411">
    <property type="entry name" value="MCP2201-like_sensor"/>
    <property type="match status" value="1"/>
</dbReference>
<dbReference type="SMART" id="SM00304">
    <property type="entry name" value="HAMP"/>
    <property type="match status" value="2"/>
</dbReference>
<accession>A0ABU0IB33</accession>
<keyword evidence="5" id="KW-1133">Transmembrane helix</keyword>
<dbReference type="Proteomes" id="UP001235269">
    <property type="component" value="Unassembled WGS sequence"/>
</dbReference>
<evidence type="ECO:0000259" key="6">
    <source>
        <dbReference type="PROSITE" id="PS50111"/>
    </source>
</evidence>
<keyword evidence="5" id="KW-0472">Membrane</keyword>
<feature type="transmembrane region" description="Helical" evidence="5">
    <location>
        <begin position="188"/>
        <end position="209"/>
    </location>
</feature>
<dbReference type="PANTHER" id="PTHR43531">
    <property type="entry name" value="PROTEIN ICFG"/>
    <property type="match status" value="1"/>
</dbReference>
<comment type="caution">
    <text evidence="8">The sequence shown here is derived from an EMBL/GenBank/DDBJ whole genome shotgun (WGS) entry which is preliminary data.</text>
</comment>
<dbReference type="Pfam" id="PF00672">
    <property type="entry name" value="HAMP"/>
    <property type="match status" value="1"/>
</dbReference>
<dbReference type="InterPro" id="IPR047347">
    <property type="entry name" value="YvaQ-like_sensor"/>
</dbReference>
<feature type="domain" description="Methyl-accepting transducer" evidence="6">
    <location>
        <begin position="348"/>
        <end position="577"/>
    </location>
</feature>
<dbReference type="RefSeq" id="WP_307156721.1">
    <property type="nucleotide sequence ID" value="NZ_JAUSWH010000002.1"/>
</dbReference>
<evidence type="ECO:0000256" key="5">
    <source>
        <dbReference type="SAM" id="Phobius"/>
    </source>
</evidence>
<evidence type="ECO:0000256" key="1">
    <source>
        <dbReference type="ARBA" id="ARBA00022500"/>
    </source>
</evidence>
<dbReference type="PROSITE" id="PS50111">
    <property type="entry name" value="CHEMOTAXIS_TRANSDUC_2"/>
    <property type="match status" value="1"/>
</dbReference>
<comment type="similarity">
    <text evidence="2">Belongs to the methyl-accepting chemotaxis (MCP) protein family.</text>
</comment>
<reference evidence="8 9" key="1">
    <citation type="submission" date="2023-07" db="EMBL/GenBank/DDBJ databases">
        <title>Genomic Encyclopedia of Type Strains, Phase IV (KMG-IV): sequencing the most valuable type-strain genomes for metagenomic binning, comparative biology and taxonomic classification.</title>
        <authorList>
            <person name="Goeker M."/>
        </authorList>
    </citation>
    <scope>NUCLEOTIDE SEQUENCE [LARGE SCALE GENOMIC DNA]</scope>
    <source>
        <strain evidence="8 9">DSM 100301</strain>
    </source>
</reference>
<dbReference type="SUPFAM" id="SSF158472">
    <property type="entry name" value="HAMP domain-like"/>
    <property type="match status" value="1"/>
</dbReference>
<dbReference type="InterPro" id="IPR003660">
    <property type="entry name" value="HAMP_dom"/>
</dbReference>
<dbReference type="SMART" id="SM00283">
    <property type="entry name" value="MA"/>
    <property type="match status" value="1"/>
</dbReference>
<protein>
    <submittedName>
        <fullName evidence="8">Methyl-accepting chemotaxis protein</fullName>
    </submittedName>
</protein>
<feature type="coiled-coil region" evidence="4">
    <location>
        <begin position="261"/>
        <end position="291"/>
    </location>
</feature>
<keyword evidence="4" id="KW-0175">Coiled coil</keyword>
<dbReference type="Pfam" id="PF12729">
    <property type="entry name" value="4HB_MCP_1"/>
    <property type="match status" value="1"/>
</dbReference>
<dbReference type="Gene3D" id="1.10.8.500">
    <property type="entry name" value="HAMP domain in histidine kinase"/>
    <property type="match status" value="1"/>
</dbReference>
<dbReference type="InterPro" id="IPR024478">
    <property type="entry name" value="HlyB_4HB_MCP"/>
</dbReference>
<dbReference type="PROSITE" id="PS50885">
    <property type="entry name" value="HAMP"/>
    <property type="match status" value="2"/>
</dbReference>
<dbReference type="Pfam" id="PF00015">
    <property type="entry name" value="MCPsignal"/>
    <property type="match status" value="1"/>
</dbReference>
<evidence type="ECO:0000256" key="3">
    <source>
        <dbReference type="PROSITE-ProRule" id="PRU00284"/>
    </source>
</evidence>
<dbReference type="PANTHER" id="PTHR43531:SF11">
    <property type="entry name" value="METHYL-ACCEPTING CHEMOTAXIS PROTEIN 3"/>
    <property type="match status" value="1"/>
</dbReference>
<dbReference type="InterPro" id="IPR004089">
    <property type="entry name" value="MCPsignal_dom"/>
</dbReference>
<keyword evidence="3" id="KW-0807">Transducer</keyword>
<keyword evidence="5" id="KW-0812">Transmembrane</keyword>
<gene>
    <name evidence="8" type="ORF">QO005_000833</name>
</gene>
<sequence>MKNLQIKTAMPGIFGLILLLTLLMGFMAITGLAKTHKATEDLAMNWMPSIAVVGTINTNISDLRVAESSRLLATTPESIQRAETDITDVLADFRKNQKIYEPLISSDAERNSYQEFLASWAEYFKLHEAFIALIRDNHMEAATALFKGDMLTVFDRMSDVPDRLLALNNEGGQDSFAESSKSYRNTELLTYSSLAGVLVTLLLSTVFVLRSITAPIGRITESMAQLAAGDTGTAVPFAGRKDEIGAMAAAVEVFRQAALNTIRLESEAATAQAEREALEAESRQRKEEEARQLAFATKNLAEGLDHLASGDLTYQIAQPFAEAYDVLRQDFNRSVQQLAATLGEIVVAIATVDEGTREISSGATDLSKRTEQQAAALEETAAALEQITANVQNSSKRTEEARSVAGHANAAASESLAVVGRAESAMRKIEGSSQQISNIIGVIDEIAFQTNLLALNAGVEAARAGEAGKGFAVVAQEVRELAQRSATAAKEIKALIHNSAQEVNEGVSLVQGASEALTTIGSFIAQINEHMESIATAAREQSVGLTQVNVAVNQMDHTTQQNAAMVEESSAAASTLAATAAQLRDLVGQFSLTSQNGRRSGVRYAVAKAA</sequence>
<dbReference type="CDD" id="cd11386">
    <property type="entry name" value="MCP_signal"/>
    <property type="match status" value="1"/>
</dbReference>
<evidence type="ECO:0000256" key="2">
    <source>
        <dbReference type="ARBA" id="ARBA00029447"/>
    </source>
</evidence>
<organism evidence="8 9">
    <name type="scientific">Rhizobium paknamense</name>
    <dbReference type="NCBI Taxonomy" id="1206817"/>
    <lineage>
        <taxon>Bacteria</taxon>
        <taxon>Pseudomonadati</taxon>
        <taxon>Pseudomonadota</taxon>
        <taxon>Alphaproteobacteria</taxon>
        <taxon>Hyphomicrobiales</taxon>
        <taxon>Rhizobiaceae</taxon>
        <taxon>Rhizobium/Agrobacterium group</taxon>
        <taxon>Rhizobium</taxon>
    </lineage>
</organism>
<feature type="domain" description="HAMP" evidence="7">
    <location>
        <begin position="210"/>
        <end position="263"/>
    </location>
</feature>
<evidence type="ECO:0000313" key="9">
    <source>
        <dbReference type="Proteomes" id="UP001235269"/>
    </source>
</evidence>
<dbReference type="InterPro" id="IPR051310">
    <property type="entry name" value="MCP_chemotaxis"/>
</dbReference>
<keyword evidence="9" id="KW-1185">Reference proteome</keyword>
<evidence type="ECO:0000256" key="4">
    <source>
        <dbReference type="SAM" id="Coils"/>
    </source>
</evidence>